<dbReference type="OrthoDB" id="2391378at2759"/>
<gene>
    <name evidence="1" type="ORF">BC936DRAFT_144409</name>
</gene>
<protein>
    <submittedName>
        <fullName evidence="1">Uncharacterized protein</fullName>
    </submittedName>
</protein>
<dbReference type="Proteomes" id="UP000268093">
    <property type="component" value="Unassembled WGS sequence"/>
</dbReference>
<sequence>MQARQWWKELNSLPVPSHNDEFSYSEDQWEKILWWTGRAVGQFLDAFEAVKSPLDSECGETEWMGDYVVPLLQGALKLDGMCRVRWGEISVRASQDRRNHDKDVLVEAVNRAHLADLLCQYESHEIV</sequence>
<proteinExistence type="predicted"/>
<name>A0A432ZXX4_9FUNG</name>
<feature type="non-terminal residue" evidence="1">
    <location>
        <position position="127"/>
    </location>
</feature>
<keyword evidence="2" id="KW-1185">Reference proteome</keyword>
<dbReference type="EMBL" id="RBNI01032443">
    <property type="protein sequence ID" value="RUO95334.1"/>
    <property type="molecule type" value="Genomic_DNA"/>
</dbReference>
<evidence type="ECO:0000313" key="2">
    <source>
        <dbReference type="Proteomes" id="UP000268093"/>
    </source>
</evidence>
<dbReference type="AlphaFoldDB" id="A0A432ZXX4"/>
<accession>A0A432ZXX4</accession>
<reference evidence="1 2" key="1">
    <citation type="journal article" date="2018" name="New Phytol.">
        <title>Phylogenomics of Endogonaceae and evolution of mycorrhizas within Mucoromycota.</title>
        <authorList>
            <person name="Chang Y."/>
            <person name="Desiro A."/>
            <person name="Na H."/>
            <person name="Sandor L."/>
            <person name="Lipzen A."/>
            <person name="Clum A."/>
            <person name="Barry K."/>
            <person name="Grigoriev I.V."/>
            <person name="Martin F.M."/>
            <person name="Stajich J.E."/>
            <person name="Smith M.E."/>
            <person name="Bonito G."/>
            <person name="Spatafora J.W."/>
        </authorList>
    </citation>
    <scope>NUCLEOTIDE SEQUENCE [LARGE SCALE GENOMIC DNA]</scope>
    <source>
        <strain evidence="1 2">GMNB39</strain>
    </source>
</reference>
<organism evidence="1 2">
    <name type="scientific">Jimgerdemannia flammicorona</name>
    <dbReference type="NCBI Taxonomy" id="994334"/>
    <lineage>
        <taxon>Eukaryota</taxon>
        <taxon>Fungi</taxon>
        <taxon>Fungi incertae sedis</taxon>
        <taxon>Mucoromycota</taxon>
        <taxon>Mucoromycotina</taxon>
        <taxon>Endogonomycetes</taxon>
        <taxon>Endogonales</taxon>
        <taxon>Endogonaceae</taxon>
        <taxon>Jimgerdemannia</taxon>
    </lineage>
</organism>
<evidence type="ECO:0000313" key="1">
    <source>
        <dbReference type="EMBL" id="RUO95334.1"/>
    </source>
</evidence>
<comment type="caution">
    <text evidence="1">The sequence shown here is derived from an EMBL/GenBank/DDBJ whole genome shotgun (WGS) entry which is preliminary data.</text>
</comment>